<comment type="subcellular location">
    <subcellularLocation>
        <location evidence="8">Nucleus</location>
    </subcellularLocation>
</comment>
<keyword evidence="8" id="KW-0747">Spliceosome</keyword>
<dbReference type="SUPFAM" id="SSF90229">
    <property type="entry name" value="CCCH zinc finger"/>
    <property type="match status" value="1"/>
</dbReference>
<dbReference type="Proteomes" id="UP000422736">
    <property type="component" value="Chromosome 4"/>
</dbReference>
<evidence type="ECO:0000256" key="5">
    <source>
        <dbReference type="ARBA" id="ARBA00022771"/>
    </source>
</evidence>
<dbReference type="InterPro" id="IPR000571">
    <property type="entry name" value="Znf_CCCH"/>
</dbReference>
<dbReference type="Pfam" id="PF13923">
    <property type="entry name" value="zf-C3HC4_2"/>
    <property type="match status" value="1"/>
</dbReference>
<evidence type="ECO:0000259" key="10">
    <source>
        <dbReference type="PROSITE" id="PS50089"/>
    </source>
</evidence>
<dbReference type="InterPro" id="IPR036855">
    <property type="entry name" value="Znf_CCCH_sf"/>
</dbReference>
<dbReference type="Gene3D" id="3.30.40.10">
    <property type="entry name" value="Zinc/RING finger domain, C3HC4 (zinc finger)"/>
    <property type="match status" value="1"/>
</dbReference>
<dbReference type="Gene3D" id="4.10.1000.10">
    <property type="entry name" value="Zinc finger, CCCH-type"/>
    <property type="match status" value="1"/>
</dbReference>
<reference evidence="12 13" key="1">
    <citation type="submission" date="2016-03" db="EMBL/GenBank/DDBJ databases">
        <title>How can Kluyveromyces marxianus grow so fast - potential evolutionary course in Saccharomyces Complex revealed by comparative genomics.</title>
        <authorList>
            <person name="Mo W."/>
            <person name="Lu W."/>
            <person name="Yang X."/>
            <person name="Qi J."/>
            <person name="Lv H."/>
        </authorList>
    </citation>
    <scope>NUCLEOTIDE SEQUENCE [LARGE SCALE GENOMIC DNA]</scope>
    <source>
        <strain evidence="12 13">FIM1</strain>
    </source>
</reference>
<dbReference type="SUPFAM" id="SSF57850">
    <property type="entry name" value="RING/U-box"/>
    <property type="match status" value="1"/>
</dbReference>
<dbReference type="PROSITE" id="PS50103">
    <property type="entry name" value="ZF_C3H1"/>
    <property type="match status" value="1"/>
</dbReference>
<dbReference type="InterPro" id="IPR039971">
    <property type="entry name" value="CWC24-like"/>
</dbReference>
<dbReference type="PANTHER" id="PTHR12930:SF0">
    <property type="entry name" value="RING FINGER PROTEIN 113B"/>
    <property type="match status" value="1"/>
</dbReference>
<dbReference type="PROSITE" id="PS50089">
    <property type="entry name" value="ZF_RING_2"/>
    <property type="match status" value="1"/>
</dbReference>
<name>A0ABX6F016_KLUMA</name>
<dbReference type="PANTHER" id="PTHR12930">
    <property type="entry name" value="ZINC FINGER PROTEIN 183"/>
    <property type="match status" value="1"/>
</dbReference>
<dbReference type="InterPro" id="IPR001841">
    <property type="entry name" value="Znf_RING"/>
</dbReference>
<feature type="domain" description="RING-type" evidence="10">
    <location>
        <begin position="175"/>
        <end position="212"/>
    </location>
</feature>
<dbReference type="SMART" id="SM00184">
    <property type="entry name" value="RING"/>
    <property type="match status" value="1"/>
</dbReference>
<comment type="similarity">
    <text evidence="2 8">Belongs to the CWC24 family.</text>
</comment>
<gene>
    <name evidence="12" type="primary">CWC24</name>
    <name evidence="12" type="ORF">FIM1_2484</name>
</gene>
<proteinExistence type="inferred from homology"/>
<keyword evidence="8" id="KW-0238">DNA-binding</keyword>
<accession>A0ABX6F016</accession>
<evidence type="ECO:0000256" key="1">
    <source>
        <dbReference type="ARBA" id="ARBA00003777"/>
    </source>
</evidence>
<evidence type="ECO:0000256" key="3">
    <source>
        <dbReference type="ARBA" id="ARBA00020647"/>
    </source>
</evidence>
<evidence type="ECO:0000259" key="11">
    <source>
        <dbReference type="PROSITE" id="PS50103"/>
    </source>
</evidence>
<sequence>MFKKRVVKKTSVNKRQRINDETIPINNNDDSSVKPEINDDKKDENDNGSIESNETYLAKEKDEHTREIELRRKERLDLQQEVDEEIERQIKNKPSGFVKPISKNMKTVTVTDYQPDICKDFQKTGFCGYGDSCKFLHSRDDFAGGWKLNTDWQVDGSKEKELLDDLISEEIPFKCVVCEGEYKNPVKTKCNHYFCSSCFMNKMKTSTKCPVCGKETEGVAKMATNLKNLLKKK</sequence>
<protein>
    <recommendedName>
        <fullName evidence="3 8">Pre-mRNA-splicing factor CWC24</fullName>
    </recommendedName>
</protein>
<keyword evidence="8" id="KW-0507">mRNA processing</keyword>
<comment type="subunit">
    <text evidence="8">Associated with the spliceosome.</text>
</comment>
<keyword evidence="13" id="KW-1185">Reference proteome</keyword>
<evidence type="ECO:0000256" key="8">
    <source>
        <dbReference type="RuleBase" id="RU367110"/>
    </source>
</evidence>
<organism evidence="12 13">
    <name type="scientific">Kluyveromyces marxianus</name>
    <name type="common">Yeast</name>
    <name type="synonym">Candida kefyr</name>
    <dbReference type="NCBI Taxonomy" id="4911"/>
    <lineage>
        <taxon>Eukaryota</taxon>
        <taxon>Fungi</taxon>
        <taxon>Dikarya</taxon>
        <taxon>Ascomycota</taxon>
        <taxon>Saccharomycotina</taxon>
        <taxon>Saccharomycetes</taxon>
        <taxon>Saccharomycetales</taxon>
        <taxon>Saccharomycetaceae</taxon>
        <taxon>Kluyveromyces</taxon>
    </lineage>
</organism>
<feature type="region of interest" description="Disordered" evidence="9">
    <location>
        <begin position="1"/>
        <end position="62"/>
    </location>
</feature>
<keyword evidence="8" id="KW-0508">mRNA splicing</keyword>
<dbReference type="InterPro" id="IPR013083">
    <property type="entry name" value="Znf_RING/FYVE/PHD"/>
</dbReference>
<dbReference type="SMART" id="SM00356">
    <property type="entry name" value="ZnF_C3H1"/>
    <property type="match status" value="1"/>
</dbReference>
<dbReference type="EMBL" id="CP015057">
    <property type="protein sequence ID" value="QGN15788.1"/>
    <property type="molecule type" value="Genomic_DNA"/>
</dbReference>
<evidence type="ECO:0000313" key="12">
    <source>
        <dbReference type="EMBL" id="QGN15788.1"/>
    </source>
</evidence>
<evidence type="ECO:0000256" key="6">
    <source>
        <dbReference type="ARBA" id="ARBA00022833"/>
    </source>
</evidence>
<keyword evidence="4 7" id="KW-0479">Metal-binding</keyword>
<dbReference type="Pfam" id="PF00642">
    <property type="entry name" value="zf-CCCH"/>
    <property type="match status" value="1"/>
</dbReference>
<evidence type="ECO:0000256" key="7">
    <source>
        <dbReference type="PROSITE-ProRule" id="PRU00723"/>
    </source>
</evidence>
<keyword evidence="5 7" id="KW-0863">Zinc-finger</keyword>
<keyword evidence="6 7" id="KW-0862">Zinc</keyword>
<evidence type="ECO:0000256" key="2">
    <source>
        <dbReference type="ARBA" id="ARBA00009161"/>
    </source>
</evidence>
<comment type="function">
    <text evidence="1 8">Involved in pre-mRNA splicing.</text>
</comment>
<dbReference type="CDD" id="cd16539">
    <property type="entry name" value="RING-HC_RNF113A_B"/>
    <property type="match status" value="1"/>
</dbReference>
<feature type="domain" description="C3H1-type" evidence="11">
    <location>
        <begin position="112"/>
        <end position="140"/>
    </location>
</feature>
<evidence type="ECO:0000256" key="4">
    <source>
        <dbReference type="ARBA" id="ARBA00022723"/>
    </source>
</evidence>
<evidence type="ECO:0000256" key="9">
    <source>
        <dbReference type="SAM" id="MobiDB-lite"/>
    </source>
</evidence>
<feature type="zinc finger region" description="C3H1-type" evidence="7">
    <location>
        <begin position="112"/>
        <end position="140"/>
    </location>
</feature>
<feature type="compositionally biased region" description="Basic residues" evidence="9">
    <location>
        <begin position="1"/>
        <end position="16"/>
    </location>
</feature>
<evidence type="ECO:0000313" key="13">
    <source>
        <dbReference type="Proteomes" id="UP000422736"/>
    </source>
</evidence>
<keyword evidence="8" id="KW-0539">Nucleus</keyword>
<feature type="compositionally biased region" description="Basic and acidic residues" evidence="9">
    <location>
        <begin position="31"/>
        <end position="45"/>
    </location>
</feature>